<reference evidence="2" key="1">
    <citation type="journal article" date="2020" name="Stud. Mycol.">
        <title>101 Dothideomycetes genomes: a test case for predicting lifestyles and emergence of pathogens.</title>
        <authorList>
            <person name="Haridas S."/>
            <person name="Albert R."/>
            <person name="Binder M."/>
            <person name="Bloem J."/>
            <person name="Labutti K."/>
            <person name="Salamov A."/>
            <person name="Andreopoulos B."/>
            <person name="Baker S."/>
            <person name="Barry K."/>
            <person name="Bills G."/>
            <person name="Bluhm B."/>
            <person name="Cannon C."/>
            <person name="Castanera R."/>
            <person name="Culley D."/>
            <person name="Daum C."/>
            <person name="Ezra D."/>
            <person name="Gonzalez J."/>
            <person name="Henrissat B."/>
            <person name="Kuo A."/>
            <person name="Liang C."/>
            <person name="Lipzen A."/>
            <person name="Lutzoni F."/>
            <person name="Magnuson J."/>
            <person name="Mondo S."/>
            <person name="Nolan M."/>
            <person name="Ohm R."/>
            <person name="Pangilinan J."/>
            <person name="Park H.-J."/>
            <person name="Ramirez L."/>
            <person name="Alfaro M."/>
            <person name="Sun H."/>
            <person name="Tritt A."/>
            <person name="Yoshinaga Y."/>
            <person name="Zwiers L.-H."/>
            <person name="Turgeon B."/>
            <person name="Goodwin S."/>
            <person name="Spatafora J."/>
            <person name="Crous P."/>
            <person name="Grigoriev I."/>
        </authorList>
    </citation>
    <scope>NUCLEOTIDE SEQUENCE</scope>
    <source>
        <strain evidence="2">CBS 122367</strain>
    </source>
</reference>
<feature type="region of interest" description="Disordered" evidence="1">
    <location>
        <begin position="1"/>
        <end position="29"/>
    </location>
</feature>
<dbReference type="Proteomes" id="UP000799291">
    <property type="component" value="Unassembled WGS sequence"/>
</dbReference>
<keyword evidence="3" id="KW-1185">Reference proteome</keyword>
<evidence type="ECO:0000313" key="2">
    <source>
        <dbReference type="EMBL" id="KAF2686884.1"/>
    </source>
</evidence>
<dbReference type="AlphaFoldDB" id="A0A6G1J8J9"/>
<dbReference type="EMBL" id="MU005576">
    <property type="protein sequence ID" value="KAF2686884.1"/>
    <property type="molecule type" value="Genomic_DNA"/>
</dbReference>
<accession>A0A6G1J8J9</accession>
<gene>
    <name evidence="2" type="ORF">K458DRAFT_204045</name>
</gene>
<evidence type="ECO:0000256" key="1">
    <source>
        <dbReference type="SAM" id="MobiDB-lite"/>
    </source>
</evidence>
<protein>
    <submittedName>
        <fullName evidence="2">Uncharacterized protein</fullName>
    </submittedName>
</protein>
<proteinExistence type="predicted"/>
<organism evidence="2 3">
    <name type="scientific">Lentithecium fluviatile CBS 122367</name>
    <dbReference type="NCBI Taxonomy" id="1168545"/>
    <lineage>
        <taxon>Eukaryota</taxon>
        <taxon>Fungi</taxon>
        <taxon>Dikarya</taxon>
        <taxon>Ascomycota</taxon>
        <taxon>Pezizomycotina</taxon>
        <taxon>Dothideomycetes</taxon>
        <taxon>Pleosporomycetidae</taxon>
        <taxon>Pleosporales</taxon>
        <taxon>Massarineae</taxon>
        <taxon>Lentitheciaceae</taxon>
        <taxon>Lentithecium</taxon>
    </lineage>
</organism>
<name>A0A6G1J8J9_9PLEO</name>
<sequence>MSKGRLVNRRGPQPSRTMTLMPTGKRERKTRIRSNHARLGRYKKQLETRKNAIAGLSQEKQRIGDGAERRAVGSHQQLTEWRLQRCRTDCTAILQRARMTEYGQSRLQHPRWRLSGGIMCAQKRRVGCLDKALISPVARLVS</sequence>
<evidence type="ECO:0000313" key="3">
    <source>
        <dbReference type="Proteomes" id="UP000799291"/>
    </source>
</evidence>